<dbReference type="Gene3D" id="2.40.50.100">
    <property type="match status" value="1"/>
</dbReference>
<evidence type="ECO:0000256" key="4">
    <source>
        <dbReference type="ARBA" id="ARBA00022823"/>
    </source>
</evidence>
<name>A0A1I1ZIW8_9BACI</name>
<comment type="cofactor">
    <cofactor evidence="1 6">
        <name>(R)-lipoate</name>
        <dbReference type="ChEBI" id="CHEBI:83088"/>
    </cofactor>
</comment>
<dbReference type="GO" id="GO:0016407">
    <property type="term" value="F:acetyltransferase activity"/>
    <property type="evidence" value="ECO:0007669"/>
    <property type="project" value="TreeGrafter"/>
</dbReference>
<dbReference type="EMBL" id="FONT01000001">
    <property type="protein sequence ID" value="SFE31651.1"/>
    <property type="molecule type" value="Genomic_DNA"/>
</dbReference>
<feature type="compositionally biased region" description="Basic and acidic residues" evidence="7">
    <location>
        <begin position="89"/>
        <end position="110"/>
    </location>
</feature>
<dbReference type="InterPro" id="IPR036625">
    <property type="entry name" value="E3-bd_dom_sf"/>
</dbReference>
<evidence type="ECO:0000256" key="5">
    <source>
        <dbReference type="ARBA" id="ARBA00023315"/>
    </source>
</evidence>
<feature type="region of interest" description="Disordered" evidence="7">
    <location>
        <begin position="154"/>
        <end position="188"/>
    </location>
</feature>
<dbReference type="InterPro" id="IPR050743">
    <property type="entry name" value="2-oxoacid_DH_E2_comp"/>
</dbReference>
<proteinExistence type="inferred from homology"/>
<dbReference type="InterPro" id="IPR003016">
    <property type="entry name" value="2-oxoA_DH_lipoyl-BS"/>
</dbReference>
<evidence type="ECO:0000256" key="7">
    <source>
        <dbReference type="SAM" id="MobiDB-lite"/>
    </source>
</evidence>
<evidence type="ECO:0000259" key="9">
    <source>
        <dbReference type="PROSITE" id="PS51826"/>
    </source>
</evidence>
<dbReference type="InterPro" id="IPR000089">
    <property type="entry name" value="Biotin_lipoyl"/>
</dbReference>
<dbReference type="InterPro" id="IPR023213">
    <property type="entry name" value="CAT-like_dom_sf"/>
</dbReference>
<evidence type="ECO:0000256" key="6">
    <source>
        <dbReference type="RuleBase" id="RU003423"/>
    </source>
</evidence>
<accession>A0A1I1ZIW8</accession>
<dbReference type="PROSITE" id="PS51826">
    <property type="entry name" value="PSBD"/>
    <property type="match status" value="1"/>
</dbReference>
<evidence type="ECO:0000259" key="8">
    <source>
        <dbReference type="PROSITE" id="PS50968"/>
    </source>
</evidence>
<feature type="region of interest" description="Disordered" evidence="7">
    <location>
        <begin position="83"/>
        <end position="112"/>
    </location>
</feature>
<dbReference type="AlphaFoldDB" id="A0A1I1ZIW8"/>
<dbReference type="PANTHER" id="PTHR43178:SF5">
    <property type="entry name" value="LIPOAMIDE ACYLTRANSFERASE COMPONENT OF BRANCHED-CHAIN ALPHA-KETO ACID DEHYDROGENASE COMPLEX, MITOCHONDRIAL"/>
    <property type="match status" value="1"/>
</dbReference>
<feature type="domain" description="Lipoyl-binding" evidence="8">
    <location>
        <begin position="2"/>
        <end position="77"/>
    </location>
</feature>
<dbReference type="GO" id="GO:0031405">
    <property type="term" value="F:lipoic acid binding"/>
    <property type="evidence" value="ECO:0007669"/>
    <property type="project" value="TreeGrafter"/>
</dbReference>
<dbReference type="EC" id="2.3.1.-" evidence="6"/>
<organism evidence="10 11">
    <name type="scientific">Alteribacillus iranensis</name>
    <dbReference type="NCBI Taxonomy" id="930128"/>
    <lineage>
        <taxon>Bacteria</taxon>
        <taxon>Bacillati</taxon>
        <taxon>Bacillota</taxon>
        <taxon>Bacilli</taxon>
        <taxon>Bacillales</taxon>
        <taxon>Bacillaceae</taxon>
        <taxon>Alteribacillus</taxon>
    </lineage>
</organism>
<evidence type="ECO:0000256" key="1">
    <source>
        <dbReference type="ARBA" id="ARBA00001938"/>
    </source>
</evidence>
<dbReference type="PROSITE" id="PS50968">
    <property type="entry name" value="BIOTINYL_LIPOYL"/>
    <property type="match status" value="1"/>
</dbReference>
<keyword evidence="5 6" id="KW-0012">Acyltransferase</keyword>
<evidence type="ECO:0000256" key="3">
    <source>
        <dbReference type="ARBA" id="ARBA00022679"/>
    </source>
</evidence>
<dbReference type="SUPFAM" id="SSF47005">
    <property type="entry name" value="Peripheral subunit-binding domain of 2-oxo acid dehydrogenase complex"/>
    <property type="match status" value="1"/>
</dbReference>
<reference evidence="10 11" key="1">
    <citation type="submission" date="2016-10" db="EMBL/GenBank/DDBJ databases">
        <authorList>
            <person name="de Groot N.N."/>
        </authorList>
    </citation>
    <scope>NUCLEOTIDE SEQUENCE [LARGE SCALE GENOMIC DNA]</scope>
    <source>
        <strain evidence="10 11">DSM 23995</strain>
    </source>
</reference>
<dbReference type="InterPro" id="IPR001078">
    <property type="entry name" value="2-oxoacid_DH_actylTfrase"/>
</dbReference>
<dbReference type="STRING" id="930128.SAMN05192532_101269"/>
<dbReference type="PROSITE" id="PS00189">
    <property type="entry name" value="LIPOYL"/>
    <property type="match status" value="1"/>
</dbReference>
<evidence type="ECO:0000313" key="10">
    <source>
        <dbReference type="EMBL" id="SFE31651.1"/>
    </source>
</evidence>
<dbReference type="GO" id="GO:0005737">
    <property type="term" value="C:cytoplasm"/>
    <property type="evidence" value="ECO:0007669"/>
    <property type="project" value="TreeGrafter"/>
</dbReference>
<feature type="compositionally biased region" description="Basic and acidic residues" evidence="7">
    <location>
        <begin position="155"/>
        <end position="166"/>
    </location>
</feature>
<dbReference type="SUPFAM" id="SSF51230">
    <property type="entry name" value="Single hybrid motif"/>
    <property type="match status" value="1"/>
</dbReference>
<dbReference type="Proteomes" id="UP000199516">
    <property type="component" value="Unassembled WGS sequence"/>
</dbReference>
<keyword evidence="3 6" id="KW-0808">Transferase</keyword>
<dbReference type="SUPFAM" id="SSF52777">
    <property type="entry name" value="CoA-dependent acyltransferases"/>
    <property type="match status" value="1"/>
</dbReference>
<dbReference type="Gene3D" id="4.10.320.10">
    <property type="entry name" value="E3-binding domain"/>
    <property type="match status" value="1"/>
</dbReference>
<dbReference type="FunFam" id="3.30.559.10:FF:000007">
    <property type="entry name" value="Dihydrolipoamide acetyltransferase component of pyruvate dehydrogenase complex"/>
    <property type="match status" value="1"/>
</dbReference>
<dbReference type="Gene3D" id="3.30.559.10">
    <property type="entry name" value="Chloramphenicol acetyltransferase-like domain"/>
    <property type="match status" value="1"/>
</dbReference>
<sequence>MAKAITMPQLGESVTEGTISKWLVQPGDKVKKYDPIADVTSDKVNAEIPSSYTGTITELIAKEDETIEVGELICYIDVGDTEENYSSDSQHKAPTQEKEVSEQAKHEPSMKNRYSPAVVRLAQEHDIDLKSVQGTGRSGRITRKDVENIIQQNKEIPKKVEDERTESVAPSPPQHVNTQHSHNISVGTNDEKIPVRGVRKATAANMVKSKQEIPHAWTMVEADVTDLVNYRNSIKEDFKKKEGFSITILAFVIKAAAEALKEFPDVNAVWGGDHIIRKNSVHISIAVAADDGLYVPVIRDADEKSIKGIAKAVSELAKKGRNGQLTIEDMQGGTFTVNNTGSFGSVQSVPIINHPQAAIMSLESIIKKPVVMEGDMIAIRSMVYLCLSLDHRMLDGLTVGRFLARIKEKLEDVQHFKGHIY</sequence>
<evidence type="ECO:0000256" key="2">
    <source>
        <dbReference type="ARBA" id="ARBA00007317"/>
    </source>
</evidence>
<dbReference type="Pfam" id="PF00364">
    <property type="entry name" value="Biotin_lipoyl"/>
    <property type="match status" value="1"/>
</dbReference>
<dbReference type="Pfam" id="PF02817">
    <property type="entry name" value="E3_binding"/>
    <property type="match status" value="1"/>
</dbReference>
<feature type="domain" description="Peripheral subunit-binding (PSBD)" evidence="9">
    <location>
        <begin position="113"/>
        <end position="150"/>
    </location>
</feature>
<protein>
    <recommendedName>
        <fullName evidence="6">Dihydrolipoamide acetyltransferase component of pyruvate dehydrogenase complex</fullName>
        <ecNumber evidence="6">2.3.1.-</ecNumber>
    </recommendedName>
</protein>
<feature type="compositionally biased region" description="Polar residues" evidence="7">
    <location>
        <begin position="174"/>
        <end position="188"/>
    </location>
</feature>
<dbReference type="InterPro" id="IPR011053">
    <property type="entry name" value="Single_hybrid_motif"/>
</dbReference>
<dbReference type="Pfam" id="PF00198">
    <property type="entry name" value="2-oxoacid_dh"/>
    <property type="match status" value="1"/>
</dbReference>
<dbReference type="OrthoDB" id="9805770at2"/>
<gene>
    <name evidence="10" type="ORF">SAMN05192532_101269</name>
</gene>
<comment type="similarity">
    <text evidence="2 6">Belongs to the 2-oxoacid dehydrogenase family.</text>
</comment>
<keyword evidence="11" id="KW-1185">Reference proteome</keyword>
<keyword evidence="4 6" id="KW-0450">Lipoyl</keyword>
<dbReference type="CDD" id="cd06849">
    <property type="entry name" value="lipoyl_domain"/>
    <property type="match status" value="1"/>
</dbReference>
<dbReference type="PANTHER" id="PTHR43178">
    <property type="entry name" value="DIHYDROLIPOAMIDE ACETYLTRANSFERASE COMPONENT OF PYRUVATE DEHYDROGENASE COMPLEX"/>
    <property type="match status" value="1"/>
</dbReference>
<dbReference type="InterPro" id="IPR004167">
    <property type="entry name" value="PSBD"/>
</dbReference>
<evidence type="ECO:0000313" key="11">
    <source>
        <dbReference type="Proteomes" id="UP000199516"/>
    </source>
</evidence>